<comment type="function">
    <text evidence="7 10">Allows the formation of correctly charged Asn-tRNA(Asn) or Gln-tRNA(Gln) through the transamidation of misacylated Asp-tRNA(Asn) or Glu-tRNA(Gln) in organisms which lack either or both of asparaginyl-tRNA or glutaminyl-tRNA synthetases. The reaction takes place in the presence of glutamine and ATP through an activated phospho-Asp-tRNA(Asn) or phospho-Glu-tRNA(Gln).</text>
</comment>
<proteinExistence type="inferred from homology"/>
<dbReference type="Proteomes" id="UP000189464">
    <property type="component" value="Chromosome"/>
</dbReference>
<protein>
    <recommendedName>
        <fullName evidence="10">Aspartyl/glutamyl-tRNA(Asn/Gln) amidotransferase subunit B</fullName>
        <shortName evidence="10">Asp/Glu-ADT subunit B</shortName>
        <ecNumber evidence="10">6.3.5.-</ecNumber>
    </recommendedName>
</protein>
<evidence type="ECO:0000256" key="5">
    <source>
        <dbReference type="ARBA" id="ARBA00022840"/>
    </source>
</evidence>
<dbReference type="EC" id="6.3.5.-" evidence="10"/>
<dbReference type="STRING" id="1833852.B0537_12145"/>
<reference evidence="12 13" key="1">
    <citation type="journal article" date="2016" name="Int. J. Syst. Evol. Microbiol.">
        <title>Desulfotomaculum ferrireducens sp. nov., a moderately thermophilic sulfate-reducing and dissimilatory Fe(III)-reducing bacterium isolated from compost.</title>
        <authorList>
            <person name="Yang G."/>
            <person name="Guo J."/>
            <person name="Zhuang L."/>
            <person name="Yuan Y."/>
            <person name="Zhou S."/>
        </authorList>
    </citation>
    <scope>NUCLEOTIDE SEQUENCE [LARGE SCALE GENOMIC DNA]</scope>
    <source>
        <strain evidence="12 13">GSS09</strain>
    </source>
</reference>
<dbReference type="AlphaFoldDB" id="A0A1S6IYC6"/>
<dbReference type="InterPro" id="IPR017959">
    <property type="entry name" value="Asn/Gln-tRNA_amidoTrfase_suB/E"/>
</dbReference>
<dbReference type="PANTHER" id="PTHR11659">
    <property type="entry name" value="GLUTAMYL-TRNA GLN AMIDOTRANSFERASE SUBUNIT B MITOCHONDRIAL AND PROKARYOTIC PET112-RELATED"/>
    <property type="match status" value="1"/>
</dbReference>
<evidence type="ECO:0000256" key="2">
    <source>
        <dbReference type="ARBA" id="ARBA00011123"/>
    </source>
</evidence>
<dbReference type="KEGG" id="dfg:B0537_12145"/>
<dbReference type="InterPro" id="IPR006075">
    <property type="entry name" value="Asn/Gln-tRNA_Trfase_suB/E_cat"/>
</dbReference>
<dbReference type="PROSITE" id="PS01234">
    <property type="entry name" value="GATB"/>
    <property type="match status" value="1"/>
</dbReference>
<feature type="domain" description="Asn/Gln amidotransferase" evidence="11">
    <location>
        <begin position="331"/>
        <end position="478"/>
    </location>
</feature>
<dbReference type="Gene3D" id="1.10.10.410">
    <property type="match status" value="1"/>
</dbReference>
<accession>A0A1S6IYC6</accession>
<dbReference type="InterPro" id="IPR017958">
    <property type="entry name" value="Gln-tRNA_amidoTrfase_suB_CS"/>
</dbReference>
<dbReference type="Gene3D" id="1.10.150.380">
    <property type="entry name" value="GatB domain, N-terminal subdomain"/>
    <property type="match status" value="1"/>
</dbReference>
<sequence length="479" mass="54004">MTQYEAVIGLEVHVELKTNTKIFCNCTTAFGGEPNHHTCPVCLGLPGTLPVLNKKVVEYAVRAGLALNCEIAGFSKFDRKNYYYPDLPKNYQVSQFDLPIARRGYVEIEVAGQTKRIGIHHIHMEEDAGKLVHQGNIMTTPYSLVDYNRGGMPLIEIVSEPDIRSPEEARAYVEKLRAIIQYTGVSDCRMEEGSLRCDVNISVRPKGQQEFGTKTEIKNLNSFRALQRAAAYEMERQIKVLESGGKIIQETRTWDEDKGITVSMRSKEEAHDYRYFPDPDLVPVVLDQQWIEFIKDSLPELPDQRRRRYVEQYGLPEYDAGILTLTKEMSDYFEETIGYYDKPKVISNWMMGEMSRLLNLSGTDITACKIKPRQLAELIKLIDQGTISGKIAKVVFEEMFASGKDPATIVQEKGLVQISDEGAIASVVEEVIAANPKSVEDYKAGKEKAIGFLVGQVMKATKGKANPDMVNKLLREKLQ</sequence>
<dbReference type="InterPro" id="IPR018027">
    <property type="entry name" value="Asn/Gln_amidotransferase"/>
</dbReference>
<evidence type="ECO:0000256" key="10">
    <source>
        <dbReference type="HAMAP-Rule" id="MF_00121"/>
    </source>
</evidence>
<evidence type="ECO:0000256" key="6">
    <source>
        <dbReference type="ARBA" id="ARBA00022917"/>
    </source>
</evidence>
<evidence type="ECO:0000256" key="4">
    <source>
        <dbReference type="ARBA" id="ARBA00022741"/>
    </source>
</evidence>
<organism evidence="12 13">
    <name type="scientific">Desulforamulus ferrireducens</name>
    <dbReference type="NCBI Taxonomy" id="1833852"/>
    <lineage>
        <taxon>Bacteria</taxon>
        <taxon>Bacillati</taxon>
        <taxon>Bacillota</taxon>
        <taxon>Clostridia</taxon>
        <taxon>Eubacteriales</taxon>
        <taxon>Peptococcaceae</taxon>
        <taxon>Desulforamulus</taxon>
    </lineage>
</organism>
<dbReference type="PANTHER" id="PTHR11659:SF0">
    <property type="entry name" value="GLUTAMYL-TRNA(GLN) AMIDOTRANSFERASE SUBUNIT B, MITOCHONDRIAL"/>
    <property type="match status" value="1"/>
</dbReference>
<evidence type="ECO:0000313" key="13">
    <source>
        <dbReference type="Proteomes" id="UP000189464"/>
    </source>
</evidence>
<dbReference type="EMBL" id="CP019698">
    <property type="protein sequence ID" value="AQS59761.1"/>
    <property type="molecule type" value="Genomic_DNA"/>
</dbReference>
<comment type="similarity">
    <text evidence="1 10">Belongs to the GatB/GatE family. GatB subfamily.</text>
</comment>
<dbReference type="GO" id="GO:0050566">
    <property type="term" value="F:asparaginyl-tRNA synthase (glutamine-hydrolyzing) activity"/>
    <property type="evidence" value="ECO:0007669"/>
    <property type="project" value="RHEA"/>
</dbReference>
<dbReference type="GO" id="GO:0050567">
    <property type="term" value="F:glutaminyl-tRNA synthase (glutamine-hydrolyzing) activity"/>
    <property type="evidence" value="ECO:0007669"/>
    <property type="project" value="UniProtKB-UniRule"/>
</dbReference>
<dbReference type="SUPFAM" id="SSF89095">
    <property type="entry name" value="GatB/YqeY motif"/>
    <property type="match status" value="1"/>
</dbReference>
<dbReference type="NCBIfam" id="TIGR00133">
    <property type="entry name" value="gatB"/>
    <property type="match status" value="1"/>
</dbReference>
<keyword evidence="13" id="KW-1185">Reference proteome</keyword>
<dbReference type="InterPro" id="IPR003789">
    <property type="entry name" value="Asn/Gln_tRNA_amidoTrase-B-like"/>
</dbReference>
<keyword evidence="12" id="KW-0808">Transferase</keyword>
<dbReference type="SMART" id="SM00845">
    <property type="entry name" value="GatB_Yqey"/>
    <property type="match status" value="1"/>
</dbReference>
<keyword evidence="3 10" id="KW-0436">Ligase</keyword>
<dbReference type="GO" id="GO:0016740">
    <property type="term" value="F:transferase activity"/>
    <property type="evidence" value="ECO:0007669"/>
    <property type="project" value="UniProtKB-KW"/>
</dbReference>
<dbReference type="HAMAP" id="MF_00121">
    <property type="entry name" value="GatB"/>
    <property type="match status" value="1"/>
</dbReference>
<dbReference type="Pfam" id="PF02637">
    <property type="entry name" value="GatB_Yqey"/>
    <property type="match status" value="1"/>
</dbReference>
<name>A0A1S6IYC6_9FIRM</name>
<dbReference type="RefSeq" id="WP_077714807.1">
    <property type="nucleotide sequence ID" value="NZ_CP019698.1"/>
</dbReference>
<gene>
    <name evidence="10" type="primary">gatB</name>
    <name evidence="12" type="ORF">B0537_12145</name>
</gene>
<evidence type="ECO:0000256" key="3">
    <source>
        <dbReference type="ARBA" id="ARBA00022598"/>
    </source>
</evidence>
<dbReference type="FunFam" id="1.10.10.410:FF:000001">
    <property type="entry name" value="Aspartyl/glutamyl-tRNA(Asn/Gln) amidotransferase subunit B"/>
    <property type="match status" value="1"/>
</dbReference>
<dbReference type="InterPro" id="IPR042114">
    <property type="entry name" value="GatB_C_1"/>
</dbReference>
<evidence type="ECO:0000256" key="7">
    <source>
        <dbReference type="ARBA" id="ARBA00024799"/>
    </source>
</evidence>
<comment type="subunit">
    <text evidence="2 10">Heterotrimer of A, B and C subunits.</text>
</comment>
<evidence type="ECO:0000256" key="8">
    <source>
        <dbReference type="ARBA" id="ARBA00047380"/>
    </source>
</evidence>
<comment type="catalytic activity">
    <reaction evidence="8 10">
        <text>L-aspartyl-tRNA(Asn) + L-glutamine + ATP + H2O = L-asparaginyl-tRNA(Asn) + L-glutamate + ADP + phosphate + 2 H(+)</text>
        <dbReference type="Rhea" id="RHEA:14513"/>
        <dbReference type="Rhea" id="RHEA-COMP:9674"/>
        <dbReference type="Rhea" id="RHEA-COMP:9677"/>
        <dbReference type="ChEBI" id="CHEBI:15377"/>
        <dbReference type="ChEBI" id="CHEBI:15378"/>
        <dbReference type="ChEBI" id="CHEBI:29985"/>
        <dbReference type="ChEBI" id="CHEBI:30616"/>
        <dbReference type="ChEBI" id="CHEBI:43474"/>
        <dbReference type="ChEBI" id="CHEBI:58359"/>
        <dbReference type="ChEBI" id="CHEBI:78515"/>
        <dbReference type="ChEBI" id="CHEBI:78516"/>
        <dbReference type="ChEBI" id="CHEBI:456216"/>
    </reaction>
</comment>
<evidence type="ECO:0000256" key="9">
    <source>
        <dbReference type="ARBA" id="ARBA00047913"/>
    </source>
</evidence>
<comment type="catalytic activity">
    <reaction evidence="9 10">
        <text>L-glutamyl-tRNA(Gln) + L-glutamine + ATP + H2O = L-glutaminyl-tRNA(Gln) + L-glutamate + ADP + phosphate + H(+)</text>
        <dbReference type="Rhea" id="RHEA:17521"/>
        <dbReference type="Rhea" id="RHEA-COMP:9681"/>
        <dbReference type="Rhea" id="RHEA-COMP:9684"/>
        <dbReference type="ChEBI" id="CHEBI:15377"/>
        <dbReference type="ChEBI" id="CHEBI:15378"/>
        <dbReference type="ChEBI" id="CHEBI:29985"/>
        <dbReference type="ChEBI" id="CHEBI:30616"/>
        <dbReference type="ChEBI" id="CHEBI:43474"/>
        <dbReference type="ChEBI" id="CHEBI:58359"/>
        <dbReference type="ChEBI" id="CHEBI:78520"/>
        <dbReference type="ChEBI" id="CHEBI:78521"/>
        <dbReference type="ChEBI" id="CHEBI:456216"/>
    </reaction>
</comment>
<dbReference type="NCBIfam" id="NF004014">
    <property type="entry name" value="PRK05477.1-4"/>
    <property type="match status" value="1"/>
</dbReference>
<dbReference type="GO" id="GO:0005524">
    <property type="term" value="F:ATP binding"/>
    <property type="evidence" value="ECO:0007669"/>
    <property type="project" value="UniProtKB-KW"/>
</dbReference>
<dbReference type="InterPro" id="IPR004413">
    <property type="entry name" value="GatB"/>
</dbReference>
<dbReference type="InterPro" id="IPR014746">
    <property type="entry name" value="Gln_synth/guanido_kin_cat_dom"/>
</dbReference>
<dbReference type="SUPFAM" id="SSF55931">
    <property type="entry name" value="Glutamine synthetase/guanido kinase"/>
    <property type="match status" value="1"/>
</dbReference>
<dbReference type="NCBIfam" id="NF004015">
    <property type="entry name" value="PRK05477.1-5"/>
    <property type="match status" value="1"/>
</dbReference>
<dbReference type="NCBIfam" id="NF004012">
    <property type="entry name" value="PRK05477.1-2"/>
    <property type="match status" value="1"/>
</dbReference>
<dbReference type="OrthoDB" id="9804078at2"/>
<dbReference type="GO" id="GO:0070681">
    <property type="term" value="P:glutaminyl-tRNAGln biosynthesis via transamidation"/>
    <property type="evidence" value="ECO:0007669"/>
    <property type="project" value="TreeGrafter"/>
</dbReference>
<dbReference type="Pfam" id="PF02934">
    <property type="entry name" value="GatB_N"/>
    <property type="match status" value="1"/>
</dbReference>
<keyword evidence="6 10" id="KW-0648">Protein biosynthesis</keyword>
<dbReference type="FunFam" id="1.10.150.380:FF:000001">
    <property type="entry name" value="Aspartyl/glutamyl-tRNA(Asn/Gln) amidotransferase subunit B"/>
    <property type="match status" value="1"/>
</dbReference>
<keyword evidence="4 10" id="KW-0547">Nucleotide-binding</keyword>
<keyword evidence="5 10" id="KW-0067">ATP-binding</keyword>
<evidence type="ECO:0000256" key="1">
    <source>
        <dbReference type="ARBA" id="ARBA00005306"/>
    </source>
</evidence>
<dbReference type="InterPro" id="IPR023168">
    <property type="entry name" value="GatB_Yqey_C_2"/>
</dbReference>
<evidence type="ECO:0000313" key="12">
    <source>
        <dbReference type="EMBL" id="AQS59761.1"/>
    </source>
</evidence>
<dbReference type="GO" id="GO:0006412">
    <property type="term" value="P:translation"/>
    <property type="evidence" value="ECO:0007669"/>
    <property type="project" value="UniProtKB-UniRule"/>
</dbReference>
<evidence type="ECO:0000259" key="11">
    <source>
        <dbReference type="SMART" id="SM00845"/>
    </source>
</evidence>